<evidence type="ECO:0000313" key="2">
    <source>
        <dbReference type="Proteomes" id="UP000243686"/>
    </source>
</evidence>
<sequence>MEQVGCSGNEPKYLARDTMFPGVAYPVHTYIPAGVKLTPGSQNFFYPTHFDPTTLVHTSPVRRIAMNSPVTLDVQGHKLTRHPQPMA</sequence>
<proteinExistence type="predicted"/>
<keyword evidence="2" id="KW-1185">Reference proteome</keyword>
<dbReference type="Proteomes" id="UP000243686">
    <property type="component" value="Unassembled WGS sequence"/>
</dbReference>
<evidence type="ECO:0000313" key="1">
    <source>
        <dbReference type="EMBL" id="OON23271.1"/>
    </source>
</evidence>
<dbReference type="EMBL" id="KV891575">
    <property type="protein sequence ID" value="OON23271.1"/>
    <property type="molecule type" value="Genomic_DNA"/>
</dbReference>
<accession>A0A1S8X9A3</accession>
<gene>
    <name evidence="1" type="ORF">X801_00815</name>
</gene>
<organism evidence="1 2">
    <name type="scientific">Opisthorchis viverrini</name>
    <name type="common">Southeast Asian liver fluke</name>
    <dbReference type="NCBI Taxonomy" id="6198"/>
    <lineage>
        <taxon>Eukaryota</taxon>
        <taxon>Metazoa</taxon>
        <taxon>Spiralia</taxon>
        <taxon>Lophotrochozoa</taxon>
        <taxon>Platyhelminthes</taxon>
        <taxon>Trematoda</taxon>
        <taxon>Digenea</taxon>
        <taxon>Opisthorchiida</taxon>
        <taxon>Opisthorchiata</taxon>
        <taxon>Opisthorchiidae</taxon>
        <taxon>Opisthorchis</taxon>
    </lineage>
</organism>
<reference evidence="1 2" key="1">
    <citation type="submission" date="2015-03" db="EMBL/GenBank/DDBJ databases">
        <title>Draft genome of the nematode, Opisthorchis viverrini.</title>
        <authorList>
            <person name="Mitreva M."/>
        </authorList>
    </citation>
    <scope>NUCLEOTIDE SEQUENCE [LARGE SCALE GENOMIC DNA]</scope>
    <source>
        <strain evidence="1">Khon Kaen</strain>
    </source>
</reference>
<feature type="non-terminal residue" evidence="1">
    <location>
        <position position="87"/>
    </location>
</feature>
<name>A0A1S8X9A3_OPIVI</name>
<dbReference type="AlphaFoldDB" id="A0A1S8X9A3"/>
<protein>
    <submittedName>
        <fullName evidence="1">Uncharacterized protein</fullName>
    </submittedName>
</protein>